<evidence type="ECO:0000313" key="1">
    <source>
        <dbReference type="EMBL" id="CAK6977597.1"/>
    </source>
</evidence>
<dbReference type="Proteomes" id="UP001314229">
    <property type="component" value="Unassembled WGS sequence"/>
</dbReference>
<dbReference type="PANTHER" id="PTHR14241">
    <property type="entry name" value="INTERFERON-INDUCED PROTEIN 44"/>
    <property type="match status" value="1"/>
</dbReference>
<keyword evidence="2" id="KW-1185">Reference proteome</keyword>
<accession>A0AAV1Q3Q6</accession>
<name>A0AAV1Q3Q6_SCOSC</name>
<dbReference type="EMBL" id="CAWUFR010000417">
    <property type="protein sequence ID" value="CAK6977597.1"/>
    <property type="molecule type" value="Genomic_DNA"/>
</dbReference>
<dbReference type="PANTHER" id="PTHR14241:SF19">
    <property type="entry name" value="INTERFERON-INDUCED PROTEIN 44-LIKE ISOFORM X1-RELATED"/>
    <property type="match status" value="1"/>
</dbReference>
<dbReference type="AlphaFoldDB" id="A0AAV1Q3Q6"/>
<evidence type="ECO:0000313" key="2">
    <source>
        <dbReference type="Proteomes" id="UP001314229"/>
    </source>
</evidence>
<organism evidence="1 2">
    <name type="scientific">Scomber scombrus</name>
    <name type="common">Atlantic mackerel</name>
    <name type="synonym">Scomber vernalis</name>
    <dbReference type="NCBI Taxonomy" id="13677"/>
    <lineage>
        <taxon>Eukaryota</taxon>
        <taxon>Metazoa</taxon>
        <taxon>Chordata</taxon>
        <taxon>Craniata</taxon>
        <taxon>Vertebrata</taxon>
        <taxon>Euteleostomi</taxon>
        <taxon>Actinopterygii</taxon>
        <taxon>Neopterygii</taxon>
        <taxon>Teleostei</taxon>
        <taxon>Neoteleostei</taxon>
        <taxon>Acanthomorphata</taxon>
        <taxon>Pelagiaria</taxon>
        <taxon>Scombriformes</taxon>
        <taxon>Scombridae</taxon>
        <taxon>Scomber</taxon>
    </lineage>
</organism>
<gene>
    <name evidence="1" type="ORF">FSCOSCO3_A016478</name>
</gene>
<reference evidence="1 2" key="1">
    <citation type="submission" date="2024-01" db="EMBL/GenBank/DDBJ databases">
        <authorList>
            <person name="Alioto T."/>
            <person name="Alioto T."/>
            <person name="Gomez Garrido J."/>
        </authorList>
    </citation>
    <scope>NUCLEOTIDE SEQUENCE [LARGE SCALE GENOMIC DNA]</scope>
</reference>
<dbReference type="GO" id="GO:0006955">
    <property type="term" value="P:immune response"/>
    <property type="evidence" value="ECO:0007669"/>
    <property type="project" value="TreeGrafter"/>
</dbReference>
<proteinExistence type="predicted"/>
<sequence length="80" mass="9121">MEDVRNVYKSGYIKKMMQEASAQLGVPLSSIVPVKNYSEELDLDPNTDILLLSAIIQMLRFADNYFDDISEKFSDVEAKE</sequence>
<protein>
    <submittedName>
        <fullName evidence="1">Interferon-induced protein 44-like isoform X1</fullName>
    </submittedName>
</protein>
<comment type="caution">
    <text evidence="1">The sequence shown here is derived from an EMBL/GenBank/DDBJ whole genome shotgun (WGS) entry which is preliminary data.</text>
</comment>